<dbReference type="PANTHER" id="PTHR13142:SF1">
    <property type="entry name" value="INNER CENTROMERE PROTEIN"/>
    <property type="match status" value="1"/>
</dbReference>
<feature type="compositionally biased region" description="Polar residues" evidence="8">
    <location>
        <begin position="987"/>
        <end position="1005"/>
    </location>
</feature>
<evidence type="ECO:0000313" key="10">
    <source>
        <dbReference type="EMBL" id="WPG99956.1"/>
    </source>
</evidence>
<evidence type="ECO:0000259" key="9">
    <source>
        <dbReference type="Pfam" id="PF03941"/>
    </source>
</evidence>
<feature type="compositionally biased region" description="Polar residues" evidence="8">
    <location>
        <begin position="165"/>
        <end position="191"/>
    </location>
</feature>
<feature type="region of interest" description="Disordered" evidence="8">
    <location>
        <begin position="536"/>
        <end position="1111"/>
    </location>
</feature>
<proteinExistence type="inferred from homology"/>
<feature type="compositionally biased region" description="Acidic residues" evidence="8">
    <location>
        <begin position="1092"/>
        <end position="1103"/>
    </location>
</feature>
<dbReference type="GO" id="GO:0007059">
    <property type="term" value="P:chromosome segregation"/>
    <property type="evidence" value="ECO:0007669"/>
    <property type="project" value="UniProtKB-KW"/>
</dbReference>
<feature type="compositionally biased region" description="Basic and acidic residues" evidence="8">
    <location>
        <begin position="194"/>
        <end position="240"/>
    </location>
</feature>
<feature type="domain" description="Inner centromere protein ARK-binding" evidence="9">
    <location>
        <begin position="1089"/>
        <end position="1147"/>
    </location>
</feature>
<dbReference type="Proteomes" id="UP001303373">
    <property type="component" value="Chromosome 4"/>
</dbReference>
<dbReference type="InterPro" id="IPR005635">
    <property type="entry name" value="Inner_centromere_prot_ARK-bd"/>
</dbReference>
<feature type="compositionally biased region" description="Polar residues" evidence="8">
    <location>
        <begin position="705"/>
        <end position="724"/>
    </location>
</feature>
<keyword evidence="11" id="KW-1185">Reference proteome</keyword>
<sequence>MAAPRAKTLPTGSTQWIQSERDQAGQFVQQEAEEFSYSVRNELEWLNEHMAEIFSKEQLNFADVFKTPGKLRGKTPHTARKRDALATRQPLTDIFAPNQQMGPPSTKKNAFYERVAHFQIAEDEKSPAQDVPVSRGKSPQRVVKTFNTDSGYHGMTEDEYDTDVRTQTNTQESQWSQTQANTQESQWSQVQKVPLRDDQLPVQRKDGTALRASDETFMSAKEEMSSRSESRDGVQEKEDNSNVAVPDDEMEVDENAKHHAALSAQASISQEHDDMDDEVSDASSPEKPLQRKSSFTFASLPAREPLTAKKSIGVRDSNVDALNGRNSYLARSYGTKAISTSQKDDDEEQSQQKPEDVKTQIKTSAQLLHERINMLNKPKELRTSKSVPVNILGNQVSYPQLPSVDSAGPSAKYDVAADEDEDDWIAPTKSKAAQLTPAKPPMHQKSISTTNIPSATKRALPGALGHLKANSVSDLQFAARPSSMAESTTPVGSPLAKRFNDGPLSASKNRLWSALKSAKSIFASSASISAAAKLEAHTQVNASPLRERSGTSADMDMVDMPGALHSDSQPPQEMTRPEPDLSASPKRKTRASTESDKKRDKELRAQQKAADDLEKAREKERKKAAKQQEEIVKREQAEVAKKEKEQRQAERPTMTENTGSRDGEMGPFTKSLHAPGKLRTAPGRLMRPTRAEPTTSKPAPVSIRVASQSQRLGQPPTQSSFSKSQHGDMGPPPPPKSALRPSSAQSSSRGSVAPNSARVKALEAAARKKEADEKAAQKKMEQKRELEKKRAAKAEEERRAEEERKAAEQQRRQEAALAAQKKTEQAAAEAKRREQQRTEQLRQQEEAQRARAAHELAEAIKRERAQQAPSYPRGDVGGTLRQLTKPTADLAARNASIQTNPAKPVKRPLQQEEDDQQQQAPQRPGLMRGPPSYQQNNTKRRKTDEEDEREEKHSVMAPPKRPSNMRKESVVSKFSHGYQHAPAPASHHQSSMFKATVTAQHQLQHPGSKPMHPSQTVQMSNARIPFAEHSNAPSSQHSAYSQQYSNDNASSAHQNKYKTPARPGPAQGPLKSAKSSPLYQNGDAIQLPEIQTDSEEEDSDDEDSRGGLRVPSWVASPALRDLLTQQQTIDPESVFGPIGELKMDEVFKNGKNADRLKRFRDRGSSAAWIESGDAVTSAEKRKDMEGRERVAREGGWRFQPLF</sequence>
<feature type="compositionally biased region" description="Low complexity" evidence="8">
    <location>
        <begin position="1034"/>
        <end position="1045"/>
    </location>
</feature>
<dbReference type="GO" id="GO:0005819">
    <property type="term" value="C:spindle"/>
    <property type="evidence" value="ECO:0007669"/>
    <property type="project" value="UniProtKB-SubCell"/>
</dbReference>
<feature type="compositionally biased region" description="Basic and acidic residues" evidence="8">
    <location>
        <begin position="591"/>
        <end position="650"/>
    </location>
</feature>
<dbReference type="GO" id="GO:0005634">
    <property type="term" value="C:nucleus"/>
    <property type="evidence" value="ECO:0007669"/>
    <property type="project" value="UniProtKB-SubCell"/>
</dbReference>
<keyword evidence="5" id="KW-0159">Chromosome partition</keyword>
<feature type="region of interest" description="Disordered" evidence="8">
    <location>
        <begin position="1"/>
        <end position="27"/>
    </location>
</feature>
<dbReference type="AlphaFoldDB" id="A0AAQ3M7R2"/>
<comment type="similarity">
    <text evidence="3">Belongs to the INCENP family.</text>
</comment>
<evidence type="ECO:0000256" key="8">
    <source>
        <dbReference type="SAM" id="MobiDB-lite"/>
    </source>
</evidence>
<comment type="subcellular location">
    <subcellularLocation>
        <location evidence="2">Cytoplasm</location>
        <location evidence="2">Cytoskeleton</location>
        <location evidence="2">Spindle</location>
    </subcellularLocation>
    <subcellularLocation>
        <location evidence="1">Nucleus</location>
    </subcellularLocation>
</comment>
<feature type="region of interest" description="Disordered" evidence="8">
    <location>
        <begin position="124"/>
        <end position="359"/>
    </location>
</feature>
<evidence type="ECO:0000256" key="4">
    <source>
        <dbReference type="ARBA" id="ARBA00022490"/>
    </source>
</evidence>
<keyword evidence="7" id="KW-0539">Nucleus</keyword>
<dbReference type="EMBL" id="CP138583">
    <property type="protein sequence ID" value="WPG99956.1"/>
    <property type="molecule type" value="Genomic_DNA"/>
</dbReference>
<feature type="region of interest" description="Disordered" evidence="8">
    <location>
        <begin position="481"/>
        <end position="503"/>
    </location>
</feature>
<evidence type="ECO:0000256" key="3">
    <source>
        <dbReference type="ARBA" id="ARBA00010042"/>
    </source>
</evidence>
<name>A0AAQ3M7R2_9PEZI</name>
<dbReference type="PANTHER" id="PTHR13142">
    <property type="entry name" value="INNER CENTROMERE PROTEIN"/>
    <property type="match status" value="1"/>
</dbReference>
<feature type="compositionally biased region" description="Basic and acidic residues" evidence="8">
    <location>
        <begin position="765"/>
        <end position="814"/>
    </location>
</feature>
<gene>
    <name evidence="10" type="ORF">R9X50_00277900</name>
</gene>
<accession>A0AAQ3M7R2</accession>
<organism evidence="10 11">
    <name type="scientific">Acrodontium crateriforme</name>
    <dbReference type="NCBI Taxonomy" id="150365"/>
    <lineage>
        <taxon>Eukaryota</taxon>
        <taxon>Fungi</taxon>
        <taxon>Dikarya</taxon>
        <taxon>Ascomycota</taxon>
        <taxon>Pezizomycotina</taxon>
        <taxon>Dothideomycetes</taxon>
        <taxon>Dothideomycetidae</taxon>
        <taxon>Mycosphaerellales</taxon>
        <taxon>Teratosphaeriaceae</taxon>
        <taxon>Acrodontium</taxon>
    </lineage>
</organism>
<dbReference type="Pfam" id="PF03941">
    <property type="entry name" value="INCENP_ARK-bind"/>
    <property type="match status" value="1"/>
</dbReference>
<evidence type="ECO:0000256" key="5">
    <source>
        <dbReference type="ARBA" id="ARBA00022829"/>
    </source>
</evidence>
<feature type="compositionally biased region" description="Low complexity" evidence="8">
    <location>
        <begin position="737"/>
        <end position="751"/>
    </location>
</feature>
<protein>
    <recommendedName>
        <fullName evidence="9">Inner centromere protein ARK-binding domain-containing protein</fullName>
    </recommendedName>
</protein>
<evidence type="ECO:0000256" key="1">
    <source>
        <dbReference type="ARBA" id="ARBA00004123"/>
    </source>
</evidence>
<evidence type="ECO:0000313" key="11">
    <source>
        <dbReference type="Proteomes" id="UP001303373"/>
    </source>
</evidence>
<feature type="compositionally biased region" description="Basic and acidic residues" evidence="8">
    <location>
        <begin position="821"/>
        <end position="865"/>
    </location>
</feature>
<evidence type="ECO:0000256" key="6">
    <source>
        <dbReference type="ARBA" id="ARBA00023212"/>
    </source>
</evidence>
<evidence type="ECO:0000256" key="2">
    <source>
        <dbReference type="ARBA" id="ARBA00004186"/>
    </source>
</evidence>
<keyword evidence="4" id="KW-0963">Cytoplasm</keyword>
<keyword evidence="6" id="KW-0206">Cytoskeleton</keyword>
<evidence type="ECO:0000256" key="7">
    <source>
        <dbReference type="ARBA" id="ARBA00023242"/>
    </source>
</evidence>
<reference evidence="10 11" key="1">
    <citation type="submission" date="2023-11" db="EMBL/GenBank/DDBJ databases">
        <title>An acidophilic fungus is an integral part of prey digestion in a carnivorous sundew plant.</title>
        <authorList>
            <person name="Tsai I.J."/>
        </authorList>
    </citation>
    <scope>NUCLEOTIDE SEQUENCE [LARGE SCALE GENOMIC DNA]</scope>
    <source>
        <strain evidence="10">169a</strain>
    </source>
</reference>